<feature type="compositionally biased region" description="Polar residues" evidence="1">
    <location>
        <begin position="123"/>
        <end position="157"/>
    </location>
</feature>
<evidence type="ECO:0000313" key="3">
    <source>
        <dbReference type="Proteomes" id="UP000433876"/>
    </source>
</evidence>
<dbReference type="VEuPathDB" id="FungiDB:SMAC_00582"/>
<feature type="region of interest" description="Disordered" evidence="1">
    <location>
        <begin position="109"/>
        <end position="218"/>
    </location>
</feature>
<proteinExistence type="predicted"/>
<protein>
    <submittedName>
        <fullName evidence="2">Uncharacterized protein</fullName>
    </submittedName>
</protein>
<gene>
    <name evidence="2" type="ORF">SMACR_00582</name>
</gene>
<reference evidence="2 3" key="1">
    <citation type="submission" date="2017-07" db="EMBL/GenBank/DDBJ databases">
        <title>Genome sequence of the Sordaria macrospora wild type strain R19027.</title>
        <authorList>
            <person name="Nowrousian M."/>
            <person name="Teichert I."/>
            <person name="Kueck U."/>
        </authorList>
    </citation>
    <scope>NUCLEOTIDE SEQUENCE [LARGE SCALE GENOMIC DNA]</scope>
    <source>
        <strain evidence="2 3">R19027</strain>
        <tissue evidence="2">Mycelium</tissue>
    </source>
</reference>
<organism evidence="2 3">
    <name type="scientific">Sordaria macrospora</name>
    <dbReference type="NCBI Taxonomy" id="5147"/>
    <lineage>
        <taxon>Eukaryota</taxon>
        <taxon>Fungi</taxon>
        <taxon>Dikarya</taxon>
        <taxon>Ascomycota</taxon>
        <taxon>Pezizomycotina</taxon>
        <taxon>Sordariomycetes</taxon>
        <taxon>Sordariomycetidae</taxon>
        <taxon>Sordariales</taxon>
        <taxon>Sordariaceae</taxon>
        <taxon>Sordaria</taxon>
    </lineage>
</organism>
<name>A0A8S9A164_SORMA</name>
<evidence type="ECO:0000313" key="2">
    <source>
        <dbReference type="EMBL" id="KAA8635488.1"/>
    </source>
</evidence>
<dbReference type="Proteomes" id="UP000433876">
    <property type="component" value="Unassembled WGS sequence"/>
</dbReference>
<evidence type="ECO:0000256" key="1">
    <source>
        <dbReference type="SAM" id="MobiDB-lite"/>
    </source>
</evidence>
<dbReference type="EMBL" id="NMPR01000012">
    <property type="protein sequence ID" value="KAA8635488.1"/>
    <property type="molecule type" value="Genomic_DNA"/>
</dbReference>
<comment type="caution">
    <text evidence="2">The sequence shown here is derived from an EMBL/GenBank/DDBJ whole genome shotgun (WGS) entry which is preliminary data.</text>
</comment>
<dbReference type="AlphaFoldDB" id="A0A8S9A164"/>
<accession>A0A8S9A164</accession>
<sequence length="314" mass="34114">MPSSLFSLGLAAHTYRIRTPNSAIIKAIVDGSFEVPIAMTASQNPAEKVGSVSKADAKDNIKIDDVDDAMSIDTTIDNSDNTAPLGIAQVDYVSFPAFDAQNTSNDAGVVSADKCHRGRKASADTTSSKNSKSTIDSIFSKDTTETQDTNYSQSDFMNKNIKGGQLMTRGHSDNRGSSRDTGSLTQDETRGPTDYHSFPTLPSAPSPSGPRSPSLVQSDLASDTDIDAYSSVVYASDNDYNSDAGSTTDLHDNLDIVHTLDREEYGLQYVLLTNSKWYIYHDRRKISRMLPDEHEDFLAWMADPDAKPATTISD</sequence>